<name>A0ABV3S855_9LACO</name>
<dbReference type="RefSeq" id="WP_367975322.1">
    <property type="nucleotide sequence ID" value="NZ_JBFPEQ010000001.1"/>
</dbReference>
<dbReference type="PROSITE" id="PS50987">
    <property type="entry name" value="HTH_ARSR_2"/>
    <property type="match status" value="1"/>
</dbReference>
<evidence type="ECO:0000256" key="3">
    <source>
        <dbReference type="ARBA" id="ARBA00023163"/>
    </source>
</evidence>
<gene>
    <name evidence="5" type="ORF">AB3K24_09370</name>
</gene>
<keyword evidence="6" id="KW-1185">Reference proteome</keyword>
<dbReference type="InterPro" id="IPR036390">
    <property type="entry name" value="WH_DNA-bd_sf"/>
</dbReference>
<dbReference type="NCBIfam" id="NF033788">
    <property type="entry name" value="HTH_metalloreg"/>
    <property type="match status" value="1"/>
</dbReference>
<keyword evidence="1" id="KW-0805">Transcription regulation</keyword>
<dbReference type="InterPro" id="IPR001845">
    <property type="entry name" value="HTH_ArsR_DNA-bd_dom"/>
</dbReference>
<proteinExistence type="predicted"/>
<dbReference type="Pfam" id="PF19361">
    <property type="entry name" value="DUF5937"/>
    <property type="match status" value="1"/>
</dbReference>
<evidence type="ECO:0000313" key="5">
    <source>
        <dbReference type="EMBL" id="MEX0381535.1"/>
    </source>
</evidence>
<dbReference type="InterPro" id="IPR011991">
    <property type="entry name" value="ArsR-like_HTH"/>
</dbReference>
<evidence type="ECO:0000256" key="1">
    <source>
        <dbReference type="ARBA" id="ARBA00023015"/>
    </source>
</evidence>
<dbReference type="InterPro" id="IPR036388">
    <property type="entry name" value="WH-like_DNA-bd_sf"/>
</dbReference>
<keyword evidence="2" id="KW-0238">DNA-binding</keyword>
<dbReference type="Proteomes" id="UP001556617">
    <property type="component" value="Unassembled WGS sequence"/>
</dbReference>
<evidence type="ECO:0000259" key="4">
    <source>
        <dbReference type="PROSITE" id="PS50987"/>
    </source>
</evidence>
<dbReference type="CDD" id="cd00090">
    <property type="entry name" value="HTH_ARSR"/>
    <property type="match status" value="1"/>
</dbReference>
<dbReference type="PANTHER" id="PTHR43132:SF2">
    <property type="entry name" value="ARSENICAL RESISTANCE OPERON REPRESSOR ARSR-RELATED"/>
    <property type="match status" value="1"/>
</dbReference>
<protein>
    <submittedName>
        <fullName evidence="5">ArsR/SmtB family transcription factor</fullName>
    </submittedName>
</protein>
<dbReference type="SUPFAM" id="SSF46785">
    <property type="entry name" value="Winged helix' DNA-binding domain"/>
    <property type="match status" value="1"/>
</dbReference>
<comment type="caution">
    <text evidence="5">The sequence shown here is derived from an EMBL/GenBank/DDBJ whole genome shotgun (WGS) entry which is preliminary data.</text>
</comment>
<organism evidence="5 6">
    <name type="scientific">Leuconostoc aquikimchii</name>
    <dbReference type="NCBI Taxonomy" id="3236804"/>
    <lineage>
        <taxon>Bacteria</taxon>
        <taxon>Bacillati</taxon>
        <taxon>Bacillota</taxon>
        <taxon>Bacilli</taxon>
        <taxon>Lactobacillales</taxon>
        <taxon>Lactobacillaceae</taxon>
        <taxon>Leuconostoc</taxon>
    </lineage>
</organism>
<dbReference type="PANTHER" id="PTHR43132">
    <property type="entry name" value="ARSENICAL RESISTANCE OPERON REPRESSOR ARSR-RELATED"/>
    <property type="match status" value="1"/>
</dbReference>
<dbReference type="Gene3D" id="1.10.10.10">
    <property type="entry name" value="Winged helix-like DNA-binding domain superfamily/Winged helix DNA-binding domain"/>
    <property type="match status" value="1"/>
</dbReference>
<evidence type="ECO:0000256" key="2">
    <source>
        <dbReference type="ARBA" id="ARBA00023125"/>
    </source>
</evidence>
<sequence>MTIEIEFPATIIKNSRQLKQTIQFTFSPMNELFSSLHVLRTPRNHETMISWELRAQVIIKNILQNDFDFFGPIFDYTIPSFMLPILTNKTISMNTEFKLLQNRLYNIKKEEIIDYFLVVEKIKRSEFLKVQEKKLELINYNSREFEKIQDIFLKSPKEFSDRFISFLRKYNELIFNDIWEESHIKNILTEEIVKQSQNILTQGVSATIIALKNDKIYWAGKKLMLYEPLRKNIQLSVKDKIYFLPSYFVWPHLFVSAVEGGTGITYAVNLPITNNFTPEKMQLILSAVGDTTRIQILNFLKQTENTTQGLAQLLSLSESNVAHHLSLLKATDLVSHRRVGKYVLYKITPVITNLIPSFFDNLPNYYLE</sequence>
<dbReference type="InterPro" id="IPR051011">
    <property type="entry name" value="Metal_resp_trans_reg"/>
</dbReference>
<feature type="domain" description="HTH arsR-type" evidence="4">
    <location>
        <begin position="273"/>
        <end position="366"/>
    </location>
</feature>
<dbReference type="SMART" id="SM00418">
    <property type="entry name" value="HTH_ARSR"/>
    <property type="match status" value="1"/>
</dbReference>
<dbReference type="EMBL" id="JBFPER010000001">
    <property type="protein sequence ID" value="MEX0381535.1"/>
    <property type="molecule type" value="Genomic_DNA"/>
</dbReference>
<dbReference type="InterPro" id="IPR045981">
    <property type="entry name" value="DUF5937"/>
</dbReference>
<dbReference type="PRINTS" id="PR00778">
    <property type="entry name" value="HTHARSR"/>
</dbReference>
<evidence type="ECO:0000313" key="6">
    <source>
        <dbReference type="Proteomes" id="UP001556617"/>
    </source>
</evidence>
<dbReference type="Pfam" id="PF01022">
    <property type="entry name" value="HTH_5"/>
    <property type="match status" value="1"/>
</dbReference>
<keyword evidence="3" id="KW-0804">Transcription</keyword>
<accession>A0ABV3S855</accession>
<reference evidence="5 6" key="1">
    <citation type="submission" date="2024-07" db="EMBL/GenBank/DDBJ databases">
        <authorList>
            <person name="Yun M."/>
        </authorList>
    </citation>
    <scope>NUCLEOTIDE SEQUENCE [LARGE SCALE GENOMIC DNA]</scope>
    <source>
        <strain evidence="5 6">MS01</strain>
    </source>
</reference>